<dbReference type="Proteomes" id="UP000286746">
    <property type="component" value="Unassembled WGS sequence"/>
</dbReference>
<accession>A0A401WGN1</accession>
<evidence type="ECO:0000256" key="1">
    <source>
        <dbReference type="SAM" id="MobiDB-lite"/>
    </source>
</evidence>
<evidence type="ECO:0000313" key="3">
    <source>
        <dbReference type="EMBL" id="GCD48440.1"/>
    </source>
</evidence>
<evidence type="ECO:0000313" key="2">
    <source>
        <dbReference type="EMBL" id="GCD40381.1"/>
    </source>
</evidence>
<gene>
    <name evidence="2" type="ORF">GKJPGBOP_00030</name>
    <name evidence="3" type="ORF">GKJPGBOP_08238</name>
</gene>
<organism evidence="3 4">
    <name type="scientific">Streptomyces paromomycinus</name>
    <name type="common">Streptomyces rimosus subsp. paromomycinus</name>
    <dbReference type="NCBI Taxonomy" id="92743"/>
    <lineage>
        <taxon>Bacteria</taxon>
        <taxon>Bacillati</taxon>
        <taxon>Actinomycetota</taxon>
        <taxon>Actinomycetes</taxon>
        <taxon>Kitasatosporales</taxon>
        <taxon>Streptomycetaceae</taxon>
        <taxon>Streptomyces</taxon>
    </lineage>
</organism>
<reference evidence="3 4" key="1">
    <citation type="submission" date="2018-11" db="EMBL/GenBank/DDBJ databases">
        <title>Whole genome sequence of Streptomyces paromomycinus NBRC 15454(T).</title>
        <authorList>
            <person name="Komaki H."/>
            <person name="Tamura T."/>
        </authorList>
    </citation>
    <scope>NUCLEOTIDE SEQUENCE [LARGE SCALE GENOMIC DNA]</scope>
    <source>
        <strain evidence="3 4">NBRC 15454</strain>
    </source>
</reference>
<sequence length="509" mass="56682">MTEYGTIYGLVDPRTDEVKYVGKTTKPITARLADHLAAPAPAVRVWIEELAIDGRRPEIVPLREDVPAPQLDAAEREEIATRAERGDLLNIVGNKQGNARRRKASRQEAQRRKSEEEAVRQAWQQASWRQVADQIRAATGGPMPPSDIPARPVPAPVWDLYLAFHEADQVARQHEALLYPFLTRPGVKTEKTTSSTLGIEDAYAQRRCTDPALERYMRAYCATFSWVDEGDRWGTKQGVFGRGDSAYKQDFRDSPHLARYLSLIAWAGRALDPWVALADKAGIGPGSGGFTEWVSDDNATREAIRLFQKTAPGWLGIRYQEWDTTVADFMLALGTAHIPGFAVPDLLKGNLQKRLNEVAGDRQATRAMCRLLQSINPRALDAVYGRDELAESDTTLGLPPGTSAEVVRHVYGSGRGDPNDRTAKLLQRHTGQFDAIDMPDYLNWTGIHVPAMRVAAASFCLAGLFPDAAGASREELLRTVTRTWMPDERALRDLDELEEEMRLRDTEPS</sequence>
<comment type="caution">
    <text evidence="3">The sequence shown here is derived from an EMBL/GenBank/DDBJ whole genome shotgun (WGS) entry which is preliminary data.</text>
</comment>
<protein>
    <submittedName>
        <fullName evidence="3">Uncharacterized protein</fullName>
    </submittedName>
</protein>
<proteinExistence type="predicted"/>
<dbReference type="AlphaFoldDB" id="A0A401WGN1"/>
<name>A0A401WGN1_STREY</name>
<feature type="compositionally biased region" description="Basic and acidic residues" evidence="1">
    <location>
        <begin position="105"/>
        <end position="117"/>
    </location>
</feature>
<feature type="region of interest" description="Disordered" evidence="1">
    <location>
        <begin position="94"/>
        <end position="117"/>
    </location>
</feature>
<keyword evidence="4" id="KW-1185">Reference proteome</keyword>
<dbReference type="EMBL" id="BHZD01000001">
    <property type="protein sequence ID" value="GCD40381.1"/>
    <property type="molecule type" value="Genomic_DNA"/>
</dbReference>
<evidence type="ECO:0000313" key="4">
    <source>
        <dbReference type="Proteomes" id="UP000286746"/>
    </source>
</evidence>
<dbReference type="EMBL" id="BHZD01000001">
    <property type="protein sequence ID" value="GCD48440.1"/>
    <property type="molecule type" value="Genomic_DNA"/>
</dbReference>